<feature type="transmembrane region" description="Helical" evidence="1">
    <location>
        <begin position="36"/>
        <end position="59"/>
    </location>
</feature>
<dbReference type="Pfam" id="PF11127">
    <property type="entry name" value="YgaP-like_TM"/>
    <property type="match status" value="1"/>
</dbReference>
<keyword evidence="1" id="KW-0472">Membrane</keyword>
<dbReference type="AlphaFoldDB" id="A0A1G2CUL8"/>
<evidence type="ECO:0000313" key="4">
    <source>
        <dbReference type="Proteomes" id="UP000177122"/>
    </source>
</evidence>
<name>A0A1G2CUL8_9BACT</name>
<comment type="caution">
    <text evidence="3">The sequence shown here is derived from an EMBL/GenBank/DDBJ whole genome shotgun (WGS) entry which is preliminary data.</text>
</comment>
<feature type="domain" description="Inner membrane protein YgaP-like transmembrane" evidence="2">
    <location>
        <begin position="5"/>
        <end position="66"/>
    </location>
</feature>
<keyword evidence="1" id="KW-0812">Transmembrane</keyword>
<proteinExistence type="predicted"/>
<evidence type="ECO:0000313" key="3">
    <source>
        <dbReference type="EMBL" id="OGZ04957.1"/>
    </source>
</evidence>
<reference evidence="3 4" key="1">
    <citation type="journal article" date="2016" name="Nat. Commun.">
        <title>Thousands of microbial genomes shed light on interconnected biogeochemical processes in an aquifer system.</title>
        <authorList>
            <person name="Anantharaman K."/>
            <person name="Brown C.T."/>
            <person name="Hug L.A."/>
            <person name="Sharon I."/>
            <person name="Castelle C.J."/>
            <person name="Probst A.J."/>
            <person name="Thomas B.C."/>
            <person name="Singh A."/>
            <person name="Wilkins M.J."/>
            <person name="Karaoz U."/>
            <person name="Brodie E.L."/>
            <person name="Williams K.H."/>
            <person name="Hubbard S.S."/>
            <person name="Banfield J.F."/>
        </authorList>
    </citation>
    <scope>NUCLEOTIDE SEQUENCE [LARGE SCALE GENOMIC DNA]</scope>
</reference>
<sequence>MNIVKNEGIADRGTRLILSEILFLLGFFWLGGILQIAFYLIGLIMLVTAIVGYCGLYKIFGISTCSSHEKLLSKTGIGILFFVSLLIVIGGGYASNFFTKKIFLDDYTAMNQSYKQALFYTGQIDREQSVKNYTELQSAYADFRSKYQGYHPYVVSHDAQFNEDLDRIATMIAMPRDKILSGDLKSAHLDLEQVRPVFQNILKRNAFSMLAVSLVDFHDAMETIIAAADAKDPELVIATYPLVSDRLKAVEEVANDTEIQTIRQNLEQLLDLSKTNDTEALSAKAAEMKSSFVKVYLKRG</sequence>
<protein>
    <recommendedName>
        <fullName evidence="2">Inner membrane protein YgaP-like transmembrane domain-containing protein</fullName>
    </recommendedName>
</protein>
<feature type="transmembrane region" description="Helical" evidence="1">
    <location>
        <begin position="71"/>
        <end position="94"/>
    </location>
</feature>
<feature type="transmembrane region" description="Helical" evidence="1">
    <location>
        <begin position="12"/>
        <end position="30"/>
    </location>
</feature>
<dbReference type="EMBL" id="MHLI01000017">
    <property type="protein sequence ID" value="OGZ04957.1"/>
    <property type="molecule type" value="Genomic_DNA"/>
</dbReference>
<keyword evidence="1" id="KW-1133">Transmembrane helix</keyword>
<evidence type="ECO:0000259" key="2">
    <source>
        <dbReference type="Pfam" id="PF11127"/>
    </source>
</evidence>
<dbReference type="Proteomes" id="UP000177122">
    <property type="component" value="Unassembled WGS sequence"/>
</dbReference>
<evidence type="ECO:0000256" key="1">
    <source>
        <dbReference type="SAM" id="Phobius"/>
    </source>
</evidence>
<organism evidence="3 4">
    <name type="scientific">Candidatus Lloydbacteria bacterium RIFCSPHIGHO2_01_FULL_49_22</name>
    <dbReference type="NCBI Taxonomy" id="1798658"/>
    <lineage>
        <taxon>Bacteria</taxon>
        <taxon>Candidatus Lloydiibacteriota</taxon>
    </lineage>
</organism>
<dbReference type="InterPro" id="IPR021309">
    <property type="entry name" value="YgaP-like_TM"/>
</dbReference>
<accession>A0A1G2CUL8</accession>
<gene>
    <name evidence="3" type="ORF">A2845_04455</name>
</gene>